<sequence>MPAGFGSHDLLAGGSGHPEARVGLAQEAHRQWSTIYSCFASHTRATNEAPQHSGNCIPVDAAGFINNWQEIEMPQDGTKLRLLRNKQPSSYCPGMAKLSKNN</sequence>
<dbReference type="AlphaFoldDB" id="A0A0D9YRX7"/>
<accession>A0A0D9YRX7</accession>
<protein>
    <submittedName>
        <fullName evidence="2">Uncharacterized protein</fullName>
    </submittedName>
</protein>
<reference evidence="2" key="1">
    <citation type="submission" date="2015-04" db="UniProtKB">
        <authorList>
            <consortium name="EnsemblPlants"/>
        </authorList>
    </citation>
    <scope>IDENTIFICATION</scope>
</reference>
<feature type="region of interest" description="Disordered" evidence="1">
    <location>
        <begin position="1"/>
        <end position="22"/>
    </location>
</feature>
<dbReference type="HOGENOM" id="CLU_2281819_0_0_1"/>
<dbReference type="Gramene" id="OGLUM02G15950.2">
    <property type="protein sequence ID" value="OGLUM02G15950.2"/>
    <property type="gene ID" value="OGLUM02G15950"/>
</dbReference>
<name>A0A0D9YRX7_9ORYZ</name>
<reference evidence="2" key="2">
    <citation type="submission" date="2018-05" db="EMBL/GenBank/DDBJ databases">
        <title>OgluRS3 (Oryza glumaepatula Reference Sequence Version 3).</title>
        <authorList>
            <person name="Zhang J."/>
            <person name="Kudrna D."/>
            <person name="Lee S."/>
            <person name="Talag J."/>
            <person name="Welchert J."/>
            <person name="Wing R.A."/>
        </authorList>
    </citation>
    <scope>NUCLEOTIDE SEQUENCE [LARGE SCALE GENOMIC DNA]</scope>
</reference>
<evidence type="ECO:0000313" key="2">
    <source>
        <dbReference type="EnsemblPlants" id="OGLUM02G15950.2"/>
    </source>
</evidence>
<dbReference type="EnsemblPlants" id="OGLUM02G15950.2">
    <property type="protein sequence ID" value="OGLUM02G15950.2"/>
    <property type="gene ID" value="OGLUM02G15950"/>
</dbReference>
<dbReference type="Proteomes" id="UP000026961">
    <property type="component" value="Chromosome 2"/>
</dbReference>
<evidence type="ECO:0000313" key="3">
    <source>
        <dbReference type="Proteomes" id="UP000026961"/>
    </source>
</evidence>
<proteinExistence type="predicted"/>
<evidence type="ECO:0000256" key="1">
    <source>
        <dbReference type="SAM" id="MobiDB-lite"/>
    </source>
</evidence>
<organism evidence="2">
    <name type="scientific">Oryza glumipatula</name>
    <dbReference type="NCBI Taxonomy" id="40148"/>
    <lineage>
        <taxon>Eukaryota</taxon>
        <taxon>Viridiplantae</taxon>
        <taxon>Streptophyta</taxon>
        <taxon>Embryophyta</taxon>
        <taxon>Tracheophyta</taxon>
        <taxon>Spermatophyta</taxon>
        <taxon>Magnoliopsida</taxon>
        <taxon>Liliopsida</taxon>
        <taxon>Poales</taxon>
        <taxon>Poaceae</taxon>
        <taxon>BOP clade</taxon>
        <taxon>Oryzoideae</taxon>
        <taxon>Oryzeae</taxon>
        <taxon>Oryzinae</taxon>
        <taxon>Oryza</taxon>
    </lineage>
</organism>
<keyword evidence="3" id="KW-1185">Reference proteome</keyword>